<keyword evidence="1" id="KW-0324">Glycolysis</keyword>
<dbReference type="GO" id="GO:0016791">
    <property type="term" value="F:phosphatase activity"/>
    <property type="evidence" value="ECO:0007669"/>
    <property type="project" value="TreeGrafter"/>
</dbReference>
<dbReference type="InterPro" id="IPR029033">
    <property type="entry name" value="His_PPase_superfam"/>
</dbReference>
<dbReference type="CDD" id="cd07067">
    <property type="entry name" value="HP_PGM_like"/>
    <property type="match status" value="1"/>
</dbReference>
<dbReference type="InterPro" id="IPR050275">
    <property type="entry name" value="PGM_Phosphatase"/>
</dbReference>
<dbReference type="InterPro" id="IPR001345">
    <property type="entry name" value="PG/BPGM_mutase_AS"/>
</dbReference>
<evidence type="ECO:0000256" key="3">
    <source>
        <dbReference type="PIRSR" id="PIRSR613078-2"/>
    </source>
</evidence>
<dbReference type="PROSITE" id="PS00175">
    <property type="entry name" value="PG_MUTASE"/>
    <property type="match status" value="1"/>
</dbReference>
<dbReference type="Gene3D" id="3.40.50.1240">
    <property type="entry name" value="Phosphoglycerate mutase-like"/>
    <property type="match status" value="1"/>
</dbReference>
<dbReference type="PANTHER" id="PTHR48100">
    <property type="entry name" value="BROAD-SPECIFICITY PHOSPHATASE YOR283W-RELATED"/>
    <property type="match status" value="1"/>
</dbReference>
<dbReference type="GO" id="GO:0005737">
    <property type="term" value="C:cytoplasm"/>
    <property type="evidence" value="ECO:0007669"/>
    <property type="project" value="TreeGrafter"/>
</dbReference>
<feature type="binding site" evidence="3">
    <location>
        <begin position="7"/>
        <end position="14"/>
    </location>
    <ligand>
        <name>substrate</name>
    </ligand>
</feature>
<accession>A0A2H0R1Y1</accession>
<name>A0A2H0R1Y1_9BACT</name>
<protein>
    <recommendedName>
        <fullName evidence="6">Histidine phosphatase family protein</fullName>
    </recommendedName>
</protein>
<evidence type="ECO:0000313" key="5">
    <source>
        <dbReference type="Proteomes" id="UP000230828"/>
    </source>
</evidence>
<organism evidence="4 5">
    <name type="scientific">Candidatus Zambryskibacteria bacterium CG10_big_fil_rev_8_21_14_0_10_34_34</name>
    <dbReference type="NCBI Taxonomy" id="1975114"/>
    <lineage>
        <taxon>Bacteria</taxon>
        <taxon>Candidatus Zambryskiibacteriota</taxon>
    </lineage>
</organism>
<dbReference type="AlphaFoldDB" id="A0A2H0R1Y1"/>
<sequence length="203" mass="23636">MILYIIRHGETFSNAKKIVGDDNDSLNNEGIKNSEKLKKIFKKIKPDLVISSPLRRAIETSKIIFKHNKEIIVSDLVQEKNLPSEIVGKKKKDWVVKNSIELMEKNNISNPGWHLSDEENFKDVERRVALFVEYLNKNVENTIVVVSHKYFIKALLFNFIVGYGKKYKKFVEFYKSVSIDNCKITVCQKNKKWKVLKINSLCV</sequence>
<dbReference type="Pfam" id="PF00300">
    <property type="entry name" value="His_Phos_1"/>
    <property type="match status" value="1"/>
</dbReference>
<evidence type="ECO:0000256" key="1">
    <source>
        <dbReference type="ARBA" id="ARBA00023152"/>
    </source>
</evidence>
<dbReference type="SUPFAM" id="SSF53254">
    <property type="entry name" value="Phosphoglycerate mutase-like"/>
    <property type="match status" value="1"/>
</dbReference>
<evidence type="ECO:0008006" key="6">
    <source>
        <dbReference type="Google" id="ProtNLM"/>
    </source>
</evidence>
<reference evidence="4 5" key="1">
    <citation type="submission" date="2017-09" db="EMBL/GenBank/DDBJ databases">
        <title>Depth-based differentiation of microbial function through sediment-hosted aquifers and enrichment of novel symbionts in the deep terrestrial subsurface.</title>
        <authorList>
            <person name="Probst A.J."/>
            <person name="Ladd B."/>
            <person name="Jarett J.K."/>
            <person name="Geller-Mcgrath D.E."/>
            <person name="Sieber C.M."/>
            <person name="Emerson J.B."/>
            <person name="Anantharaman K."/>
            <person name="Thomas B.C."/>
            <person name="Malmstrom R."/>
            <person name="Stieglmeier M."/>
            <person name="Klingl A."/>
            <person name="Woyke T."/>
            <person name="Ryan C.M."/>
            <person name="Banfield J.F."/>
        </authorList>
    </citation>
    <scope>NUCLEOTIDE SEQUENCE [LARGE SCALE GENOMIC DNA]</scope>
    <source>
        <strain evidence="4">CG10_big_fil_rev_8_21_14_0_10_34_34</strain>
    </source>
</reference>
<dbReference type="SMART" id="SM00855">
    <property type="entry name" value="PGAM"/>
    <property type="match status" value="1"/>
</dbReference>
<evidence type="ECO:0000256" key="2">
    <source>
        <dbReference type="ARBA" id="ARBA00023235"/>
    </source>
</evidence>
<dbReference type="InterPro" id="IPR013078">
    <property type="entry name" value="His_Pase_superF_clade-1"/>
</dbReference>
<comment type="caution">
    <text evidence="4">The sequence shown here is derived from an EMBL/GenBank/DDBJ whole genome shotgun (WGS) entry which is preliminary data.</text>
</comment>
<dbReference type="EMBL" id="PCXM01000031">
    <property type="protein sequence ID" value="PIR40044.1"/>
    <property type="molecule type" value="Genomic_DNA"/>
</dbReference>
<dbReference type="PANTHER" id="PTHR48100:SF1">
    <property type="entry name" value="HISTIDINE PHOSPHATASE FAMILY PROTEIN-RELATED"/>
    <property type="match status" value="1"/>
</dbReference>
<keyword evidence="2" id="KW-0413">Isomerase</keyword>
<proteinExistence type="predicted"/>
<gene>
    <name evidence="4" type="ORF">COV33_01725</name>
</gene>
<dbReference type="Proteomes" id="UP000230828">
    <property type="component" value="Unassembled WGS sequence"/>
</dbReference>
<evidence type="ECO:0000313" key="4">
    <source>
        <dbReference type="EMBL" id="PIR40044.1"/>
    </source>
</evidence>
<feature type="binding site" evidence="3">
    <location>
        <position position="56"/>
    </location>
    <ligand>
        <name>substrate</name>
    </ligand>
</feature>